<proteinExistence type="inferred from homology"/>
<dbReference type="SUPFAM" id="SSF53448">
    <property type="entry name" value="Nucleotide-diphospho-sugar transferases"/>
    <property type="match status" value="1"/>
</dbReference>
<dbReference type="Pfam" id="PF00535">
    <property type="entry name" value="Glycos_transf_2"/>
    <property type="match status" value="1"/>
</dbReference>
<dbReference type="InterPro" id="IPR001173">
    <property type="entry name" value="Glyco_trans_2-like"/>
</dbReference>
<dbReference type="EMBL" id="JARGCK010000017">
    <property type="protein sequence ID" value="MDK9866925.1"/>
    <property type="molecule type" value="Genomic_DNA"/>
</dbReference>
<dbReference type="CDD" id="cd00761">
    <property type="entry name" value="Glyco_tranf_GTA_type"/>
    <property type="match status" value="1"/>
</dbReference>
<dbReference type="Gene3D" id="3.90.550.10">
    <property type="entry name" value="Spore Coat Polysaccharide Biosynthesis Protein SpsA, Chain A"/>
    <property type="match status" value="1"/>
</dbReference>
<reference evidence="3" key="1">
    <citation type="journal article" date="2023" name="Int. J. Mol. Sci.">
        <title>Antibiotic Resistance/Susceptibility Profiles of Staphylococcus equorum Strains from Cheese, and Genome Analysis for Antibiotic Resistance Genes.</title>
        <authorList>
            <person name="Vazquez L."/>
            <person name="Srednik M.E."/>
            <person name="Rodriguez J."/>
            <person name="Florez A.B."/>
            <person name="Mayo B."/>
        </authorList>
    </citation>
    <scope>NUCLEOTIDE SEQUENCE</scope>
    <source>
        <strain evidence="3">5A3I</strain>
    </source>
</reference>
<feature type="domain" description="Glycosyltransferase 2-like" evidence="2">
    <location>
        <begin position="3"/>
        <end position="166"/>
    </location>
</feature>
<organism evidence="3 4">
    <name type="scientific">Staphylococcus equorum</name>
    <dbReference type="NCBI Taxonomy" id="246432"/>
    <lineage>
        <taxon>Bacteria</taxon>
        <taxon>Bacillati</taxon>
        <taxon>Bacillota</taxon>
        <taxon>Bacilli</taxon>
        <taxon>Bacillales</taxon>
        <taxon>Staphylococcaceae</taxon>
        <taxon>Staphylococcus</taxon>
    </lineage>
</organism>
<feature type="non-terminal residue" evidence="3">
    <location>
        <position position="206"/>
    </location>
</feature>
<dbReference type="Proteomes" id="UP001174037">
    <property type="component" value="Unassembled WGS sequence"/>
</dbReference>
<name>A0AAW7ANI6_9STAP</name>
<accession>A0AAW7ANI6</accession>
<protein>
    <submittedName>
        <fullName evidence="3">Glycosyltransferase family 2 protein</fullName>
    </submittedName>
</protein>
<comment type="similarity">
    <text evidence="1">Belongs to the glycosyltransferase 2 family.</text>
</comment>
<dbReference type="InterPro" id="IPR029044">
    <property type="entry name" value="Nucleotide-diphossugar_trans"/>
</dbReference>
<comment type="caution">
    <text evidence="3">The sequence shown here is derived from an EMBL/GenBank/DDBJ whole genome shotgun (WGS) entry which is preliminary data.</text>
</comment>
<gene>
    <name evidence="3" type="ORF">P1A27_13405</name>
</gene>
<evidence type="ECO:0000313" key="4">
    <source>
        <dbReference type="Proteomes" id="UP001174037"/>
    </source>
</evidence>
<evidence type="ECO:0000259" key="2">
    <source>
        <dbReference type="Pfam" id="PF00535"/>
    </source>
</evidence>
<evidence type="ECO:0000313" key="3">
    <source>
        <dbReference type="EMBL" id="MDK9866925.1"/>
    </source>
</evidence>
<dbReference type="PANTHER" id="PTHR22916">
    <property type="entry name" value="GLYCOSYLTRANSFERASE"/>
    <property type="match status" value="1"/>
</dbReference>
<evidence type="ECO:0000256" key="1">
    <source>
        <dbReference type="ARBA" id="ARBA00006739"/>
    </source>
</evidence>
<dbReference type="RefSeq" id="WP_285324396.1">
    <property type="nucleotide sequence ID" value="NZ_JARGCK010000017.1"/>
</dbReference>
<reference evidence="3" key="2">
    <citation type="submission" date="2023-03" db="EMBL/GenBank/DDBJ databases">
        <authorList>
            <person name="Vazquez L."/>
            <person name="Rodriguez J."/>
            <person name="Mayo B."/>
            <person name="Florez A.B."/>
        </authorList>
    </citation>
    <scope>NUCLEOTIDE SEQUENCE</scope>
    <source>
        <strain evidence="3">5A3I</strain>
    </source>
</reference>
<dbReference type="AlphaFoldDB" id="A0AAW7ANI6"/>
<sequence>MFSVIVPVHNSEKTIRDTLDNILTKLPYLEDEIIIVNDGSTDSTKDILDSVRDNTQIKIINQSNEGVSSARNTGLEYLSEQTKFVTFVDDSDYLGGKFFEYVMNYFEKHSDIDIAVTPITIVENGKRRSNNLNYKFDSSSEVVDIIKDTQSIHYHIGGVVFRKELFNNDLYRFDETINYWEDAKMINSIFLEKRFYGLIKKTTYFY</sequence>